<gene>
    <name evidence="1" type="ORF">SNAT2548_LOCUS32909</name>
</gene>
<evidence type="ECO:0000313" key="2">
    <source>
        <dbReference type="Proteomes" id="UP000604046"/>
    </source>
</evidence>
<dbReference type="OrthoDB" id="10568213at2759"/>
<proteinExistence type="predicted"/>
<accession>A0A812UIN5</accession>
<keyword evidence="2" id="KW-1185">Reference proteome</keyword>
<comment type="caution">
    <text evidence="1">The sequence shown here is derived from an EMBL/GenBank/DDBJ whole genome shotgun (WGS) entry which is preliminary data.</text>
</comment>
<dbReference type="Proteomes" id="UP000604046">
    <property type="component" value="Unassembled WGS sequence"/>
</dbReference>
<sequence length="109" mass="12147">MFWHIFKGKFHRTPPARGKRAKTSNLAQANMLMMLNQTIQAMLREGCPRLLVDDTDFVTSVRWCDGLPDLFRPLASLCPETCGCKASFSASCPPRCQLELHNSSNASSS</sequence>
<reference evidence="1" key="1">
    <citation type="submission" date="2021-02" db="EMBL/GenBank/DDBJ databases">
        <authorList>
            <person name="Dougan E. K."/>
            <person name="Rhodes N."/>
            <person name="Thang M."/>
            <person name="Chan C."/>
        </authorList>
    </citation>
    <scope>NUCLEOTIDE SEQUENCE</scope>
</reference>
<dbReference type="EMBL" id="CAJNDS010002733">
    <property type="protein sequence ID" value="CAE7576887.1"/>
    <property type="molecule type" value="Genomic_DNA"/>
</dbReference>
<evidence type="ECO:0000313" key="1">
    <source>
        <dbReference type="EMBL" id="CAE7576887.1"/>
    </source>
</evidence>
<name>A0A812UIN5_9DINO</name>
<dbReference type="AlphaFoldDB" id="A0A812UIN5"/>
<protein>
    <submittedName>
        <fullName evidence="1">Uncharacterized protein</fullName>
    </submittedName>
</protein>
<organism evidence="1 2">
    <name type="scientific">Symbiodinium natans</name>
    <dbReference type="NCBI Taxonomy" id="878477"/>
    <lineage>
        <taxon>Eukaryota</taxon>
        <taxon>Sar</taxon>
        <taxon>Alveolata</taxon>
        <taxon>Dinophyceae</taxon>
        <taxon>Suessiales</taxon>
        <taxon>Symbiodiniaceae</taxon>
        <taxon>Symbiodinium</taxon>
    </lineage>
</organism>